<keyword evidence="3" id="KW-0863">Zinc-finger</keyword>
<keyword evidence="4" id="KW-1185">Reference proteome</keyword>
<evidence type="ECO:0000313" key="4">
    <source>
        <dbReference type="Proteomes" id="UP000250235"/>
    </source>
</evidence>
<sequence>MPRTSTNRSTMLNLLILTLRFFRNLPGCSTPTSRRHLRKQSYGAPPARPSPRPAEKLGKPGQHTGKQTIQPRKGHGVKPQGYSTELRTGSYELHQLYPTLLAQQTPLNEALTQGFERGTERSALARETQCYHSWFNLSILPSAIGKDKRIEHAGPLGSLGLNGAGEHDVDDITPTGAIEHAAPLGSLGLNGAGEHDVDDITPTGGEDV</sequence>
<protein>
    <submittedName>
        <fullName evidence="3">Zinc-finger homeodomain protein 10-like</fullName>
    </submittedName>
</protein>
<evidence type="ECO:0000256" key="2">
    <source>
        <dbReference type="SAM" id="SignalP"/>
    </source>
</evidence>
<dbReference type="GO" id="GO:0003677">
    <property type="term" value="F:DNA binding"/>
    <property type="evidence" value="ECO:0007669"/>
    <property type="project" value="UniProtKB-KW"/>
</dbReference>
<dbReference type="EMBL" id="KV006902">
    <property type="protein sequence ID" value="KZV32229.1"/>
    <property type="molecule type" value="Genomic_DNA"/>
</dbReference>
<gene>
    <name evidence="3" type="ORF">F511_24013</name>
</gene>
<feature type="region of interest" description="Disordered" evidence="1">
    <location>
        <begin position="183"/>
        <end position="208"/>
    </location>
</feature>
<feature type="signal peptide" evidence="2">
    <location>
        <begin position="1"/>
        <end position="27"/>
    </location>
</feature>
<keyword evidence="3" id="KW-0238">DNA-binding</keyword>
<feature type="chain" id="PRO_5016318565" evidence="2">
    <location>
        <begin position="28"/>
        <end position="208"/>
    </location>
</feature>
<keyword evidence="3" id="KW-0862">Zinc</keyword>
<keyword evidence="2" id="KW-0732">Signal</keyword>
<name>A0A2Z7BFI5_9LAMI</name>
<dbReference type="Proteomes" id="UP000250235">
    <property type="component" value="Unassembled WGS sequence"/>
</dbReference>
<dbReference type="GO" id="GO:0008270">
    <property type="term" value="F:zinc ion binding"/>
    <property type="evidence" value="ECO:0007669"/>
    <property type="project" value="UniProtKB-KW"/>
</dbReference>
<reference evidence="3 4" key="1">
    <citation type="journal article" date="2015" name="Proc. Natl. Acad. Sci. U.S.A.">
        <title>The resurrection genome of Boea hygrometrica: A blueprint for survival of dehydration.</title>
        <authorList>
            <person name="Xiao L."/>
            <person name="Yang G."/>
            <person name="Zhang L."/>
            <person name="Yang X."/>
            <person name="Zhao S."/>
            <person name="Ji Z."/>
            <person name="Zhou Q."/>
            <person name="Hu M."/>
            <person name="Wang Y."/>
            <person name="Chen M."/>
            <person name="Xu Y."/>
            <person name="Jin H."/>
            <person name="Xiao X."/>
            <person name="Hu G."/>
            <person name="Bao F."/>
            <person name="Hu Y."/>
            <person name="Wan P."/>
            <person name="Li L."/>
            <person name="Deng X."/>
            <person name="Kuang T."/>
            <person name="Xiang C."/>
            <person name="Zhu J.K."/>
            <person name="Oliver M.J."/>
            <person name="He Y."/>
        </authorList>
    </citation>
    <scope>NUCLEOTIDE SEQUENCE [LARGE SCALE GENOMIC DNA]</scope>
    <source>
        <strain evidence="4">cv. XS01</strain>
    </source>
</reference>
<dbReference type="AlphaFoldDB" id="A0A2Z7BFI5"/>
<accession>A0A2Z7BFI5</accession>
<evidence type="ECO:0000313" key="3">
    <source>
        <dbReference type="EMBL" id="KZV32229.1"/>
    </source>
</evidence>
<keyword evidence="3" id="KW-0371">Homeobox</keyword>
<evidence type="ECO:0000256" key="1">
    <source>
        <dbReference type="SAM" id="MobiDB-lite"/>
    </source>
</evidence>
<organism evidence="3 4">
    <name type="scientific">Dorcoceras hygrometricum</name>
    <dbReference type="NCBI Taxonomy" id="472368"/>
    <lineage>
        <taxon>Eukaryota</taxon>
        <taxon>Viridiplantae</taxon>
        <taxon>Streptophyta</taxon>
        <taxon>Embryophyta</taxon>
        <taxon>Tracheophyta</taxon>
        <taxon>Spermatophyta</taxon>
        <taxon>Magnoliopsida</taxon>
        <taxon>eudicotyledons</taxon>
        <taxon>Gunneridae</taxon>
        <taxon>Pentapetalae</taxon>
        <taxon>asterids</taxon>
        <taxon>lamiids</taxon>
        <taxon>Lamiales</taxon>
        <taxon>Gesneriaceae</taxon>
        <taxon>Didymocarpoideae</taxon>
        <taxon>Trichosporeae</taxon>
        <taxon>Loxocarpinae</taxon>
        <taxon>Dorcoceras</taxon>
    </lineage>
</organism>
<proteinExistence type="predicted"/>
<keyword evidence="3" id="KW-0479">Metal-binding</keyword>
<feature type="region of interest" description="Disordered" evidence="1">
    <location>
        <begin position="28"/>
        <end position="83"/>
    </location>
</feature>